<evidence type="ECO:0000256" key="1">
    <source>
        <dbReference type="ARBA" id="ARBA00001974"/>
    </source>
</evidence>
<dbReference type="InterPro" id="IPR046373">
    <property type="entry name" value="Acyl-CoA_Oxase/DH_mid-dom_sf"/>
</dbReference>
<dbReference type="Gene3D" id="1.10.540.10">
    <property type="entry name" value="Acyl-CoA dehydrogenase/oxidase, N-terminal domain"/>
    <property type="match status" value="1"/>
</dbReference>
<name>A0A8H9IQL9_9PSEU</name>
<dbReference type="GO" id="GO:0003995">
    <property type="term" value="F:acyl-CoA dehydrogenase activity"/>
    <property type="evidence" value="ECO:0007669"/>
    <property type="project" value="TreeGrafter"/>
</dbReference>
<evidence type="ECO:0000313" key="8">
    <source>
        <dbReference type="Proteomes" id="UP000658656"/>
    </source>
</evidence>
<dbReference type="AlphaFoldDB" id="A0A8H9IQL9"/>
<keyword evidence="3" id="KW-0285">Flavoprotein</keyword>
<dbReference type="OrthoDB" id="2986495at2"/>
<comment type="caution">
    <text evidence="7">The sequence shown here is derived from an EMBL/GenBank/DDBJ whole genome shotgun (WGS) entry which is preliminary data.</text>
</comment>
<accession>A0A8H9IQL9</accession>
<dbReference type="GO" id="GO:0050660">
    <property type="term" value="F:flavin adenine dinucleotide binding"/>
    <property type="evidence" value="ECO:0007669"/>
    <property type="project" value="InterPro"/>
</dbReference>
<comment type="cofactor">
    <cofactor evidence="1">
        <name>FAD</name>
        <dbReference type="ChEBI" id="CHEBI:57692"/>
    </cofactor>
</comment>
<evidence type="ECO:0000259" key="6">
    <source>
        <dbReference type="Pfam" id="PF02771"/>
    </source>
</evidence>
<keyword evidence="4" id="KW-0274">FAD</keyword>
<dbReference type="SUPFAM" id="SSF47203">
    <property type="entry name" value="Acyl-CoA dehydrogenase C-terminal domain-like"/>
    <property type="match status" value="1"/>
</dbReference>
<dbReference type="PIRSF" id="PIRSF016578">
    <property type="entry name" value="HsaA"/>
    <property type="match status" value="1"/>
</dbReference>
<comment type="similarity">
    <text evidence="2">Belongs to the acyl-CoA dehydrogenase family.</text>
</comment>
<reference evidence="7" key="2">
    <citation type="submission" date="2020-09" db="EMBL/GenBank/DDBJ databases">
        <authorList>
            <person name="Sun Q."/>
            <person name="Zhou Y."/>
        </authorList>
    </citation>
    <scope>NUCLEOTIDE SEQUENCE</scope>
    <source>
        <strain evidence="7">CGMCC 4.7679</strain>
    </source>
</reference>
<dbReference type="SUPFAM" id="SSF56645">
    <property type="entry name" value="Acyl-CoA dehydrogenase NM domain-like"/>
    <property type="match status" value="1"/>
</dbReference>
<dbReference type="InterPro" id="IPR009075">
    <property type="entry name" value="AcylCo_DH/oxidase_C"/>
</dbReference>
<feature type="domain" description="Acyl-CoA dehydrogenase/oxidase C-terminal" evidence="5">
    <location>
        <begin position="242"/>
        <end position="369"/>
    </location>
</feature>
<organism evidence="7 8">
    <name type="scientific">Amycolatopsis bartoniae</name>
    <dbReference type="NCBI Taxonomy" id="941986"/>
    <lineage>
        <taxon>Bacteria</taxon>
        <taxon>Bacillati</taxon>
        <taxon>Actinomycetota</taxon>
        <taxon>Actinomycetes</taxon>
        <taxon>Pseudonocardiales</taxon>
        <taxon>Pseudonocardiaceae</taxon>
        <taxon>Amycolatopsis</taxon>
    </lineage>
</organism>
<dbReference type="InterPro" id="IPR013786">
    <property type="entry name" value="AcylCoA_DH/ox_N"/>
</dbReference>
<evidence type="ECO:0000256" key="3">
    <source>
        <dbReference type="ARBA" id="ARBA00022630"/>
    </source>
</evidence>
<reference evidence="7" key="1">
    <citation type="journal article" date="2014" name="Int. J. Syst. Evol. Microbiol.">
        <title>Complete genome sequence of Corynebacterium casei LMG S-19264T (=DSM 44701T), isolated from a smear-ripened cheese.</title>
        <authorList>
            <consortium name="US DOE Joint Genome Institute (JGI-PGF)"/>
            <person name="Walter F."/>
            <person name="Albersmeier A."/>
            <person name="Kalinowski J."/>
            <person name="Ruckert C."/>
        </authorList>
    </citation>
    <scope>NUCLEOTIDE SEQUENCE</scope>
    <source>
        <strain evidence="7">CGMCC 4.7679</strain>
    </source>
</reference>
<dbReference type="InterPro" id="IPR009100">
    <property type="entry name" value="AcylCoA_DH/oxidase_NM_dom_sf"/>
</dbReference>
<dbReference type="Pfam" id="PF02771">
    <property type="entry name" value="Acyl-CoA_dh_N"/>
    <property type="match status" value="1"/>
</dbReference>
<evidence type="ECO:0000313" key="7">
    <source>
        <dbReference type="EMBL" id="GHF48554.1"/>
    </source>
</evidence>
<keyword evidence="8" id="KW-1185">Reference proteome</keyword>
<dbReference type="PANTHER" id="PTHR43884:SF12">
    <property type="entry name" value="ISOVALERYL-COA DEHYDROGENASE, MITOCHONDRIAL-RELATED"/>
    <property type="match status" value="1"/>
</dbReference>
<dbReference type="RefSeq" id="WP_145934736.1">
    <property type="nucleotide sequence ID" value="NZ_BNAV01000002.1"/>
</dbReference>
<dbReference type="EMBL" id="BNAV01000002">
    <property type="protein sequence ID" value="GHF48554.1"/>
    <property type="molecule type" value="Genomic_DNA"/>
</dbReference>
<evidence type="ECO:0000256" key="2">
    <source>
        <dbReference type="ARBA" id="ARBA00009347"/>
    </source>
</evidence>
<evidence type="ECO:0000259" key="5">
    <source>
        <dbReference type="Pfam" id="PF00441"/>
    </source>
</evidence>
<protein>
    <submittedName>
        <fullName evidence="7">Acyl-CoA dehydrogenase</fullName>
    </submittedName>
</protein>
<dbReference type="PANTHER" id="PTHR43884">
    <property type="entry name" value="ACYL-COA DEHYDROGENASE"/>
    <property type="match status" value="1"/>
</dbReference>
<gene>
    <name evidence="7" type="primary">acd</name>
    <name evidence="7" type="ORF">GCM10017566_22340</name>
</gene>
<proteinExistence type="inferred from homology"/>
<dbReference type="Pfam" id="PF00441">
    <property type="entry name" value="Acyl-CoA_dh_1"/>
    <property type="match status" value="1"/>
</dbReference>
<evidence type="ECO:0000256" key="4">
    <source>
        <dbReference type="ARBA" id="ARBA00022827"/>
    </source>
</evidence>
<feature type="domain" description="Acyl-CoA dehydrogenase/oxidase N-terminal" evidence="6">
    <location>
        <begin position="22"/>
        <end position="116"/>
    </location>
</feature>
<dbReference type="InterPro" id="IPR036250">
    <property type="entry name" value="AcylCo_DH-like_C"/>
</dbReference>
<dbReference type="Gene3D" id="2.40.110.10">
    <property type="entry name" value="Butyryl-CoA Dehydrogenase, subunit A, domain 2"/>
    <property type="match status" value="1"/>
</dbReference>
<dbReference type="Gene3D" id="1.20.140.10">
    <property type="entry name" value="Butyryl-CoA Dehydrogenase, subunit A, domain 3"/>
    <property type="match status" value="1"/>
</dbReference>
<dbReference type="Proteomes" id="UP000658656">
    <property type="component" value="Unassembled WGS sequence"/>
</dbReference>
<dbReference type="InterPro" id="IPR037069">
    <property type="entry name" value="AcylCoA_DH/ox_N_sf"/>
</dbReference>
<sequence length="395" mass="42736">MTTPAPQIVPMSLRERVDAACAVAERNAVETDAAAEFPVAALDELRRQGLLGLLVPEGYGGLGGGVDELLAATNELGRVDLSVAMIFAMHCQQTAAVVDHAAQPLRDFLLPRLAEGLYLASVTTEVGKGGDLLSAQSQLTADDEWLVIDRVAPIVTGGAYADGFLVTARSPWARSEREVSLVYADRSQLRVETSGCWNPLGMRASHSVALRLEGRVPDWQVIGRHGGFRDIAVTGFAALAHLGWAAAWLGAASGAMSRVLTLLRSPKERGRVNLDSELLVSRLSQARQRLETVHALIRHTASLVVKTKENGEDLSRPRHQLLINTLKITASEETYRAVENLIDAVGLRHGYLKDSPTGLERVMRDLRSAALNFNNDRLHLADGRLALLDPEVGFA</sequence>